<organism evidence="2 3">
    <name type="scientific">Rubellicoccus peritrichatus</name>
    <dbReference type="NCBI Taxonomy" id="3080537"/>
    <lineage>
        <taxon>Bacteria</taxon>
        <taxon>Pseudomonadati</taxon>
        <taxon>Verrucomicrobiota</taxon>
        <taxon>Opitutia</taxon>
        <taxon>Puniceicoccales</taxon>
        <taxon>Cerasicoccaceae</taxon>
        <taxon>Rubellicoccus</taxon>
    </lineage>
</organism>
<sequence>MNSFVLRLLLLGSLIFVFAGCGDKAATAKPESVTVEPASAWFPVTVGDQSIKVQLALTDDEKQRGLMHRTGLAENEGMLFLFETPRKQSFWMKNTPTPLSIGYFTQDGVLREIYKMYPHDFTAVESRRTDIPFCLEMNQGWFADKKVRPGSQLNLDELRAAIKARGFEPVQFGL</sequence>
<dbReference type="EMBL" id="CP136920">
    <property type="protein sequence ID" value="WOO42620.1"/>
    <property type="molecule type" value="Genomic_DNA"/>
</dbReference>
<feature type="chain" id="PRO_5042895587" evidence="1">
    <location>
        <begin position="20"/>
        <end position="174"/>
    </location>
</feature>
<reference evidence="2 3" key="1">
    <citation type="submission" date="2023-10" db="EMBL/GenBank/DDBJ databases">
        <title>Rubellicoccus peritrichatus gen. nov., sp. nov., isolated from an algae of coral reef tank.</title>
        <authorList>
            <person name="Luo J."/>
        </authorList>
    </citation>
    <scope>NUCLEOTIDE SEQUENCE [LARGE SCALE GENOMIC DNA]</scope>
    <source>
        <strain evidence="2 3">CR14</strain>
    </source>
</reference>
<proteinExistence type="predicted"/>
<evidence type="ECO:0000256" key="1">
    <source>
        <dbReference type="SAM" id="SignalP"/>
    </source>
</evidence>
<evidence type="ECO:0000313" key="2">
    <source>
        <dbReference type="EMBL" id="WOO42620.1"/>
    </source>
</evidence>
<dbReference type="InterPro" id="IPR038695">
    <property type="entry name" value="Saro_0823-like_sf"/>
</dbReference>
<dbReference type="RefSeq" id="WP_317835145.1">
    <property type="nucleotide sequence ID" value="NZ_CP136920.1"/>
</dbReference>
<accession>A0AAQ3LB69</accession>
<dbReference type="PANTHER" id="PTHR37953:SF1">
    <property type="entry name" value="UPF0127 PROTEIN MJ1496"/>
    <property type="match status" value="1"/>
</dbReference>
<keyword evidence="1" id="KW-0732">Signal</keyword>
<evidence type="ECO:0000313" key="3">
    <source>
        <dbReference type="Proteomes" id="UP001304300"/>
    </source>
</evidence>
<dbReference type="KEGG" id="puo:RZN69_05915"/>
<name>A0AAQ3LB69_9BACT</name>
<dbReference type="InterPro" id="IPR003795">
    <property type="entry name" value="DUF192"/>
</dbReference>
<dbReference type="AlphaFoldDB" id="A0AAQ3LB69"/>
<keyword evidence="3" id="KW-1185">Reference proteome</keyword>
<gene>
    <name evidence="2" type="ORF">RZN69_05915</name>
</gene>
<protein>
    <submittedName>
        <fullName evidence="2">DUF192 domain-containing protein</fullName>
    </submittedName>
</protein>
<dbReference type="PANTHER" id="PTHR37953">
    <property type="entry name" value="UPF0127 PROTEIN MJ1496"/>
    <property type="match status" value="1"/>
</dbReference>
<dbReference type="PROSITE" id="PS51257">
    <property type="entry name" value="PROKAR_LIPOPROTEIN"/>
    <property type="match status" value="1"/>
</dbReference>
<feature type="signal peptide" evidence="1">
    <location>
        <begin position="1"/>
        <end position="19"/>
    </location>
</feature>
<dbReference type="Gene3D" id="2.60.120.1140">
    <property type="entry name" value="Protein of unknown function DUF192"/>
    <property type="match status" value="1"/>
</dbReference>
<dbReference type="Proteomes" id="UP001304300">
    <property type="component" value="Chromosome"/>
</dbReference>
<dbReference type="Pfam" id="PF02643">
    <property type="entry name" value="DUF192"/>
    <property type="match status" value="1"/>
</dbReference>